<dbReference type="OrthoDB" id="73465at2759"/>
<sequence>MRLSSLLAFSLFFLLNIFRIFASTCWDLVDPRRPKEFIKADCPTESGNPPNLKRDNDDMFVVTFTCTVNDQTLCNKVKTAFTTAGKLITASIAFKTPVTVNATFTSFCVLYNECSTPTTTLITLGGAAPARTMEILDSDGVTRLFPQSLVKQMNLDNHPAYSSFDILALFNSDTNYWFDGDGPIHADQSDFLFLIVHELMHGLGFTTGYEDYLNNPAVALTPYIAVTQSSNSSGIIFTGFVEMIFDKFMVILSTGQRISNITKQLNTFAGGPGALFANSSQFISQFEASSQYNLAKQVMTYATTPKAIGLLPVNSSDISQAIILETSLVPYVGGSSVSHVDYQTYSNTSDFLMRYLQDRGKTLGQSIILSGNYSGGPIGPKLRSFLSWSGYTVLNQSVPFSIIGDSSYYLNISSDANNIIPSLGYTCTLATLFFFWFMASQ</sequence>
<evidence type="ECO:0000313" key="2">
    <source>
        <dbReference type="EMBL" id="CAG8594545.1"/>
    </source>
</evidence>
<keyword evidence="3" id="KW-1185">Reference proteome</keyword>
<reference evidence="2" key="1">
    <citation type="submission" date="2021-06" db="EMBL/GenBank/DDBJ databases">
        <authorList>
            <person name="Kallberg Y."/>
            <person name="Tangrot J."/>
            <person name="Rosling A."/>
        </authorList>
    </citation>
    <scope>NUCLEOTIDE SEQUENCE</scope>
    <source>
        <strain evidence="2">CL551</strain>
    </source>
</reference>
<feature type="signal peptide" evidence="1">
    <location>
        <begin position="1"/>
        <end position="22"/>
    </location>
</feature>
<organism evidence="2 3">
    <name type="scientific">Acaulospora morrowiae</name>
    <dbReference type="NCBI Taxonomy" id="94023"/>
    <lineage>
        <taxon>Eukaryota</taxon>
        <taxon>Fungi</taxon>
        <taxon>Fungi incertae sedis</taxon>
        <taxon>Mucoromycota</taxon>
        <taxon>Glomeromycotina</taxon>
        <taxon>Glomeromycetes</taxon>
        <taxon>Diversisporales</taxon>
        <taxon>Acaulosporaceae</taxon>
        <taxon>Acaulospora</taxon>
    </lineage>
</organism>
<dbReference type="EMBL" id="CAJVPV010005682">
    <property type="protein sequence ID" value="CAG8594545.1"/>
    <property type="molecule type" value="Genomic_DNA"/>
</dbReference>
<proteinExistence type="predicted"/>
<gene>
    <name evidence="2" type="ORF">AMORRO_LOCUS7500</name>
</gene>
<keyword evidence="1" id="KW-0732">Signal</keyword>
<protein>
    <submittedName>
        <fullName evidence="2">4652_t:CDS:1</fullName>
    </submittedName>
</protein>
<name>A0A9N9C8J4_9GLOM</name>
<accession>A0A9N9C8J4</accession>
<comment type="caution">
    <text evidence="2">The sequence shown here is derived from an EMBL/GenBank/DDBJ whole genome shotgun (WGS) entry which is preliminary data.</text>
</comment>
<dbReference type="AlphaFoldDB" id="A0A9N9C8J4"/>
<evidence type="ECO:0000313" key="3">
    <source>
        <dbReference type="Proteomes" id="UP000789342"/>
    </source>
</evidence>
<feature type="chain" id="PRO_5040272964" evidence="1">
    <location>
        <begin position="23"/>
        <end position="441"/>
    </location>
</feature>
<dbReference type="Proteomes" id="UP000789342">
    <property type="component" value="Unassembled WGS sequence"/>
</dbReference>
<evidence type="ECO:0000256" key="1">
    <source>
        <dbReference type="SAM" id="SignalP"/>
    </source>
</evidence>